<protein>
    <submittedName>
        <fullName evidence="1">Uncharacterized protein</fullName>
    </submittedName>
</protein>
<dbReference type="KEGG" id="tatv:25785959"/>
<evidence type="ECO:0000313" key="1">
    <source>
        <dbReference type="EMBL" id="EHK43617.1"/>
    </source>
</evidence>
<accession>G9P3G7</accession>
<dbReference type="GeneID" id="25785959"/>
<comment type="caution">
    <text evidence="1">The sequence shown here is derived from an EMBL/GenBank/DDBJ whole genome shotgun (WGS) entry which is preliminary data.</text>
</comment>
<gene>
    <name evidence="1" type="ORF">TRIATDRAFT_86215</name>
</gene>
<reference evidence="1 2" key="1">
    <citation type="journal article" date="2011" name="Genome Biol.">
        <title>Comparative genome sequence analysis underscores mycoparasitism as the ancestral life style of Trichoderma.</title>
        <authorList>
            <person name="Kubicek C.P."/>
            <person name="Herrera-Estrella A."/>
            <person name="Seidl-Seiboth V."/>
            <person name="Martinez D.A."/>
            <person name="Druzhinina I.S."/>
            <person name="Thon M."/>
            <person name="Zeilinger S."/>
            <person name="Casas-Flores S."/>
            <person name="Horwitz B.A."/>
            <person name="Mukherjee P.K."/>
            <person name="Mukherjee M."/>
            <person name="Kredics L."/>
            <person name="Alcaraz L.D."/>
            <person name="Aerts A."/>
            <person name="Antal Z."/>
            <person name="Atanasova L."/>
            <person name="Cervantes-Badillo M.G."/>
            <person name="Challacombe J."/>
            <person name="Chertkov O."/>
            <person name="McCluskey K."/>
            <person name="Coulpier F."/>
            <person name="Deshpande N."/>
            <person name="von Doehren H."/>
            <person name="Ebbole D.J."/>
            <person name="Esquivel-Naranjo E.U."/>
            <person name="Fekete E."/>
            <person name="Flipphi M."/>
            <person name="Glaser F."/>
            <person name="Gomez-Rodriguez E.Y."/>
            <person name="Gruber S."/>
            <person name="Han C."/>
            <person name="Henrissat B."/>
            <person name="Hermosa R."/>
            <person name="Hernandez-Onate M."/>
            <person name="Karaffa L."/>
            <person name="Kosti I."/>
            <person name="Le Crom S."/>
            <person name="Lindquist E."/>
            <person name="Lucas S."/>
            <person name="Luebeck M."/>
            <person name="Luebeck P.S."/>
            <person name="Margeot A."/>
            <person name="Metz B."/>
            <person name="Misra M."/>
            <person name="Nevalainen H."/>
            <person name="Omann M."/>
            <person name="Packer N."/>
            <person name="Perrone G."/>
            <person name="Uresti-Rivera E.E."/>
            <person name="Salamov A."/>
            <person name="Schmoll M."/>
            <person name="Seiboth B."/>
            <person name="Shapiro H."/>
            <person name="Sukno S."/>
            <person name="Tamayo-Ramos J.A."/>
            <person name="Tisch D."/>
            <person name="Wiest A."/>
            <person name="Wilkinson H.H."/>
            <person name="Zhang M."/>
            <person name="Coutinho P.M."/>
            <person name="Kenerley C.M."/>
            <person name="Monte E."/>
            <person name="Baker S.E."/>
            <person name="Grigoriev I.V."/>
        </authorList>
    </citation>
    <scope>NUCLEOTIDE SEQUENCE [LARGE SCALE GENOMIC DNA]</scope>
    <source>
        <strain evidence="2">ATCC 20476 / IMI 206040</strain>
    </source>
</reference>
<name>G9P3G7_HYPAI</name>
<evidence type="ECO:0000313" key="2">
    <source>
        <dbReference type="Proteomes" id="UP000005426"/>
    </source>
</evidence>
<keyword evidence="2" id="KW-1185">Reference proteome</keyword>
<sequence length="234" mass="25670">MPAAQYAIAWIATSEAAFNGALQVLNPDQENHVWRVDTPRDIVSNVPTPPTRYPYNHGVVNGQMVYLANALHEDFTSLLAEIMVSKLARKRIQVRMILVSSLSYVENYAASSLGPNHCVLDTFPPLATTGTVSAECQRNAYRLLNAASSHYHASQLGEGYAYTPVCLYNHQDPNLTVNMCHSNIVSGLPTMAFFGLLYTDDSSPDAQVNASMVAAIQVMGVLGHLEQLEPMTQW</sequence>
<organism evidence="1 2">
    <name type="scientific">Hypocrea atroviridis (strain ATCC 20476 / IMI 206040)</name>
    <name type="common">Trichoderma atroviride</name>
    <dbReference type="NCBI Taxonomy" id="452589"/>
    <lineage>
        <taxon>Eukaryota</taxon>
        <taxon>Fungi</taxon>
        <taxon>Dikarya</taxon>
        <taxon>Ascomycota</taxon>
        <taxon>Pezizomycotina</taxon>
        <taxon>Sordariomycetes</taxon>
        <taxon>Hypocreomycetidae</taxon>
        <taxon>Hypocreales</taxon>
        <taxon>Hypocreaceae</taxon>
        <taxon>Trichoderma</taxon>
    </lineage>
</organism>
<dbReference type="OrthoDB" id="10444630at2759"/>
<dbReference type="Proteomes" id="UP000005426">
    <property type="component" value="Unassembled WGS sequence"/>
</dbReference>
<dbReference type="HOGENOM" id="CLU_1185149_0_0_1"/>
<dbReference type="AlphaFoldDB" id="G9P3G7"/>
<dbReference type="EMBL" id="ABDG02000026">
    <property type="protein sequence ID" value="EHK43617.1"/>
    <property type="molecule type" value="Genomic_DNA"/>
</dbReference>
<proteinExistence type="predicted"/>